<evidence type="ECO:0000256" key="3">
    <source>
        <dbReference type="ARBA" id="ARBA00022692"/>
    </source>
</evidence>
<reference evidence="9" key="1">
    <citation type="journal article" date="2014" name="Front. Microbiol.">
        <title>High frequency of phylogenetically diverse reductive dehalogenase-homologous genes in deep subseafloor sedimentary metagenomes.</title>
        <authorList>
            <person name="Kawai M."/>
            <person name="Futagami T."/>
            <person name="Toyoda A."/>
            <person name="Takaki Y."/>
            <person name="Nishi S."/>
            <person name="Hori S."/>
            <person name="Arai W."/>
            <person name="Tsubouchi T."/>
            <person name="Morono Y."/>
            <person name="Uchiyama I."/>
            <person name="Ito T."/>
            <person name="Fujiyama A."/>
            <person name="Inagaki F."/>
            <person name="Takami H."/>
        </authorList>
    </citation>
    <scope>NUCLEOTIDE SEQUENCE</scope>
    <source>
        <strain evidence="9">Expedition CK06-06</strain>
    </source>
</reference>
<feature type="transmembrane region" description="Helical" evidence="8">
    <location>
        <begin position="103"/>
        <end position="123"/>
    </location>
</feature>
<name>X0Y9E4_9ZZZZ</name>
<feature type="non-terminal residue" evidence="9">
    <location>
        <position position="1"/>
    </location>
</feature>
<dbReference type="Gene3D" id="1.20.1300.10">
    <property type="entry name" value="Fumarate reductase/succinate dehydrogenase, transmembrane subunit"/>
    <property type="match status" value="1"/>
</dbReference>
<keyword evidence="7 8" id="KW-0472">Membrane</keyword>
<gene>
    <name evidence="9" type="ORF">S01H1_76617</name>
</gene>
<dbReference type="Pfam" id="PF01127">
    <property type="entry name" value="Sdh_cyt"/>
    <property type="match status" value="1"/>
</dbReference>
<dbReference type="SUPFAM" id="SSF81343">
    <property type="entry name" value="Fumarate reductase respiratory complex transmembrane subunits"/>
    <property type="match status" value="1"/>
</dbReference>
<evidence type="ECO:0000256" key="5">
    <source>
        <dbReference type="ARBA" id="ARBA00022989"/>
    </source>
</evidence>
<comment type="subcellular location">
    <subcellularLocation>
        <location evidence="1">Membrane</location>
    </subcellularLocation>
</comment>
<sequence length="124" mass="13303">PPPVAGLSFWPWFLQRVTGGALLILLTIHIVVNHIFNIAEVEDDILPGLVVYSDVADRFETPAYWVIAVLLLSFALFHGLNGIRNILLDYGVRGAGEKVVTGALLGVGMAAFTFGIIALAAFIA</sequence>
<evidence type="ECO:0000256" key="1">
    <source>
        <dbReference type="ARBA" id="ARBA00004370"/>
    </source>
</evidence>
<keyword evidence="5 8" id="KW-1133">Transmembrane helix</keyword>
<proteinExistence type="predicted"/>
<evidence type="ECO:0000256" key="4">
    <source>
        <dbReference type="ARBA" id="ARBA00022723"/>
    </source>
</evidence>
<evidence type="ECO:0000313" key="9">
    <source>
        <dbReference type="EMBL" id="GAG45373.1"/>
    </source>
</evidence>
<dbReference type="InterPro" id="IPR000701">
    <property type="entry name" value="SuccDH_FuR_B_TM-su"/>
</dbReference>
<accession>X0Y9E4</accession>
<keyword evidence="2" id="KW-0349">Heme</keyword>
<evidence type="ECO:0008006" key="10">
    <source>
        <dbReference type="Google" id="ProtNLM"/>
    </source>
</evidence>
<dbReference type="GO" id="GO:0046872">
    <property type="term" value="F:metal ion binding"/>
    <property type="evidence" value="ECO:0007669"/>
    <property type="project" value="UniProtKB-KW"/>
</dbReference>
<evidence type="ECO:0000256" key="6">
    <source>
        <dbReference type="ARBA" id="ARBA00023004"/>
    </source>
</evidence>
<evidence type="ECO:0000256" key="7">
    <source>
        <dbReference type="ARBA" id="ARBA00023136"/>
    </source>
</evidence>
<dbReference type="EMBL" id="BARS01051435">
    <property type="protein sequence ID" value="GAG45373.1"/>
    <property type="molecule type" value="Genomic_DNA"/>
</dbReference>
<protein>
    <recommendedName>
        <fullName evidence="10">Succinate dehydrogenase</fullName>
    </recommendedName>
</protein>
<evidence type="ECO:0000256" key="8">
    <source>
        <dbReference type="SAM" id="Phobius"/>
    </source>
</evidence>
<dbReference type="GO" id="GO:0016020">
    <property type="term" value="C:membrane"/>
    <property type="evidence" value="ECO:0007669"/>
    <property type="project" value="UniProtKB-SubCell"/>
</dbReference>
<feature type="transmembrane region" description="Helical" evidence="8">
    <location>
        <begin position="12"/>
        <end position="32"/>
    </location>
</feature>
<comment type="caution">
    <text evidence="9">The sequence shown here is derived from an EMBL/GenBank/DDBJ whole genome shotgun (WGS) entry which is preliminary data.</text>
</comment>
<feature type="transmembrane region" description="Helical" evidence="8">
    <location>
        <begin position="63"/>
        <end position="83"/>
    </location>
</feature>
<keyword evidence="6" id="KW-0408">Iron</keyword>
<evidence type="ECO:0000256" key="2">
    <source>
        <dbReference type="ARBA" id="ARBA00022617"/>
    </source>
</evidence>
<dbReference type="InterPro" id="IPR034804">
    <property type="entry name" value="SQR/QFR_C/D"/>
</dbReference>
<dbReference type="AlphaFoldDB" id="X0Y9E4"/>
<keyword evidence="4" id="KW-0479">Metal-binding</keyword>
<keyword evidence="3 8" id="KW-0812">Transmembrane</keyword>
<organism evidence="9">
    <name type="scientific">marine sediment metagenome</name>
    <dbReference type="NCBI Taxonomy" id="412755"/>
    <lineage>
        <taxon>unclassified sequences</taxon>
        <taxon>metagenomes</taxon>
        <taxon>ecological metagenomes</taxon>
    </lineage>
</organism>